<dbReference type="GO" id="GO:0019646">
    <property type="term" value="P:aerobic electron transport chain"/>
    <property type="evidence" value="ECO:0007669"/>
    <property type="project" value="TreeGrafter"/>
</dbReference>
<dbReference type="RefSeq" id="WP_169603987.1">
    <property type="nucleotide sequence ID" value="NZ_CP046565.1"/>
</dbReference>
<evidence type="ECO:0000256" key="1">
    <source>
        <dbReference type="ARBA" id="ARBA00004651"/>
    </source>
</evidence>
<dbReference type="Pfam" id="PF02322">
    <property type="entry name" value="Cyt_bd_oxida_II"/>
    <property type="match status" value="1"/>
</dbReference>
<sequence>MFDYETMRVIWWVITGAVVTGFVLTVGFDFGIGALLPFVGRNDVERRVVINTIGPTWDGNQVWLILLGGAIFAVWPAVYATLFSGLYIAMLLVLYTLFFRPVGFDYRSKLASPTWRNAWDWGLFIGGAVPPVLMGVLVGNLLVGLPFHLDGNLRTFYDGSFFGLLTPFPLLCGVIGVLACVFHGAVYLSCRTEGAIEQRARRIALIGGLVLVVLIVLAAAWVILGIPRPEIVTAAGPGAPSNPMAKTVDFSGSWLANFLAHPRMFVAPALAVLGVPAAAVLAGSGRAVAAFAASSVGIGGLLWTVGFGLFPFLLISTTDPRSSLTIWDASASHLNLQWSLAITLVFLPIVLLYTQWAYRVIWGKVTEADIAKGDHTLY</sequence>
<feature type="transmembrane region" description="Helical" evidence="12">
    <location>
        <begin position="264"/>
        <end position="282"/>
    </location>
</feature>
<evidence type="ECO:0000256" key="3">
    <source>
        <dbReference type="ARBA" id="ARBA00022448"/>
    </source>
</evidence>
<keyword evidence="8" id="KW-0249">Electron transport</keyword>
<evidence type="ECO:0000313" key="13">
    <source>
        <dbReference type="EMBL" id="QJD30711.1"/>
    </source>
</evidence>
<feature type="transmembrane region" description="Helical" evidence="12">
    <location>
        <begin position="289"/>
        <end position="315"/>
    </location>
</feature>
<dbReference type="KEGG" id="metu:GNH96_12470"/>
<comment type="subcellular location">
    <subcellularLocation>
        <location evidence="1">Cell membrane</location>
        <topology evidence="1">Multi-pass membrane protein</topology>
    </subcellularLocation>
</comment>
<feature type="transmembrane region" description="Helical" evidence="12">
    <location>
        <begin position="202"/>
        <end position="224"/>
    </location>
</feature>
<evidence type="ECO:0000313" key="14">
    <source>
        <dbReference type="Proteomes" id="UP000503004"/>
    </source>
</evidence>
<accession>A0A858QAA2</accession>
<evidence type="ECO:0000256" key="4">
    <source>
        <dbReference type="ARBA" id="ARBA00022475"/>
    </source>
</evidence>
<keyword evidence="3" id="KW-0813">Transport</keyword>
<organism evidence="13 14">
    <name type="scientific">Methylococcus geothermalis</name>
    <dbReference type="NCBI Taxonomy" id="2681310"/>
    <lineage>
        <taxon>Bacteria</taxon>
        <taxon>Pseudomonadati</taxon>
        <taxon>Pseudomonadota</taxon>
        <taxon>Gammaproteobacteria</taxon>
        <taxon>Methylococcales</taxon>
        <taxon>Methylococcaceae</taxon>
        <taxon>Methylococcus</taxon>
    </lineage>
</organism>
<proteinExistence type="inferred from homology"/>
<dbReference type="GO" id="GO:0005886">
    <property type="term" value="C:plasma membrane"/>
    <property type="evidence" value="ECO:0007669"/>
    <property type="project" value="UniProtKB-SubCell"/>
</dbReference>
<gene>
    <name evidence="13" type="primary">cydB</name>
    <name evidence="13" type="ORF">GNH96_12470</name>
</gene>
<keyword evidence="10" id="KW-0408">Iron</keyword>
<evidence type="ECO:0000256" key="10">
    <source>
        <dbReference type="ARBA" id="ARBA00023004"/>
    </source>
</evidence>
<feature type="transmembrane region" description="Helical" evidence="12">
    <location>
        <begin position="335"/>
        <end position="354"/>
    </location>
</feature>
<dbReference type="PANTHER" id="PTHR43141:SF5">
    <property type="entry name" value="CYTOCHROME BD-I UBIQUINOL OXIDASE SUBUNIT 2"/>
    <property type="match status" value="1"/>
</dbReference>
<evidence type="ECO:0000256" key="9">
    <source>
        <dbReference type="ARBA" id="ARBA00022989"/>
    </source>
</evidence>
<evidence type="ECO:0000256" key="2">
    <source>
        <dbReference type="ARBA" id="ARBA00007543"/>
    </source>
</evidence>
<feature type="transmembrane region" description="Helical" evidence="12">
    <location>
        <begin position="84"/>
        <end position="102"/>
    </location>
</feature>
<comment type="similarity">
    <text evidence="2">Belongs to the cytochrome ubiquinol oxidase subunit 2 family.</text>
</comment>
<dbReference type="GO" id="GO:0009055">
    <property type="term" value="F:electron transfer activity"/>
    <property type="evidence" value="ECO:0007669"/>
    <property type="project" value="TreeGrafter"/>
</dbReference>
<keyword evidence="5" id="KW-0349">Heme</keyword>
<dbReference type="AlphaFoldDB" id="A0A858QAA2"/>
<feature type="transmembrane region" description="Helical" evidence="12">
    <location>
        <begin position="123"/>
        <end position="148"/>
    </location>
</feature>
<dbReference type="GO" id="GO:0070069">
    <property type="term" value="C:cytochrome complex"/>
    <property type="evidence" value="ECO:0007669"/>
    <property type="project" value="TreeGrafter"/>
</dbReference>
<keyword evidence="7" id="KW-0479">Metal-binding</keyword>
<reference evidence="14" key="1">
    <citation type="submission" date="2019-12" db="EMBL/GenBank/DDBJ databases">
        <authorList>
            <person name="Awala S.I."/>
            <person name="Rhee S.K."/>
        </authorList>
    </citation>
    <scope>NUCLEOTIDE SEQUENCE [LARGE SCALE GENOMIC DNA]</scope>
    <source>
        <strain evidence="14">IM1</strain>
    </source>
</reference>
<evidence type="ECO:0000256" key="11">
    <source>
        <dbReference type="ARBA" id="ARBA00023136"/>
    </source>
</evidence>
<dbReference type="InterPro" id="IPR003317">
    <property type="entry name" value="Cyt-d_oxidase_su2"/>
</dbReference>
<keyword evidence="4" id="KW-1003">Cell membrane</keyword>
<evidence type="ECO:0000256" key="6">
    <source>
        <dbReference type="ARBA" id="ARBA00022692"/>
    </source>
</evidence>
<dbReference type="PANTHER" id="PTHR43141">
    <property type="entry name" value="CYTOCHROME BD2 SUBUNIT II"/>
    <property type="match status" value="1"/>
</dbReference>
<dbReference type="GO" id="GO:0016682">
    <property type="term" value="F:oxidoreductase activity, acting on diphenols and related substances as donors, oxygen as acceptor"/>
    <property type="evidence" value="ECO:0007669"/>
    <property type="project" value="TreeGrafter"/>
</dbReference>
<dbReference type="NCBIfam" id="TIGR00203">
    <property type="entry name" value="cydB"/>
    <property type="match status" value="1"/>
</dbReference>
<keyword evidence="6 12" id="KW-0812">Transmembrane</keyword>
<protein>
    <submittedName>
        <fullName evidence="13">Cytochrome d ubiquinol oxidase subunit II</fullName>
    </submittedName>
</protein>
<keyword evidence="14" id="KW-1185">Reference proteome</keyword>
<keyword evidence="9 12" id="KW-1133">Transmembrane helix</keyword>
<evidence type="ECO:0000256" key="12">
    <source>
        <dbReference type="SAM" id="Phobius"/>
    </source>
</evidence>
<dbReference type="Proteomes" id="UP000503004">
    <property type="component" value="Chromosome"/>
</dbReference>
<dbReference type="EMBL" id="CP046565">
    <property type="protein sequence ID" value="QJD30711.1"/>
    <property type="molecule type" value="Genomic_DNA"/>
</dbReference>
<keyword evidence="11 12" id="KW-0472">Membrane</keyword>
<feature type="transmembrane region" description="Helical" evidence="12">
    <location>
        <begin position="168"/>
        <end position="190"/>
    </location>
</feature>
<dbReference type="PIRSF" id="PIRSF000267">
    <property type="entry name" value="Cyt_oxidse_sub2"/>
    <property type="match status" value="1"/>
</dbReference>
<evidence type="ECO:0000256" key="8">
    <source>
        <dbReference type="ARBA" id="ARBA00022982"/>
    </source>
</evidence>
<dbReference type="GO" id="GO:0046872">
    <property type="term" value="F:metal ion binding"/>
    <property type="evidence" value="ECO:0007669"/>
    <property type="project" value="UniProtKB-KW"/>
</dbReference>
<feature type="transmembrane region" description="Helical" evidence="12">
    <location>
        <begin position="12"/>
        <end position="39"/>
    </location>
</feature>
<name>A0A858QAA2_9GAMM</name>
<evidence type="ECO:0000256" key="7">
    <source>
        <dbReference type="ARBA" id="ARBA00022723"/>
    </source>
</evidence>
<evidence type="ECO:0000256" key="5">
    <source>
        <dbReference type="ARBA" id="ARBA00022617"/>
    </source>
</evidence>